<proteinExistence type="predicted"/>
<keyword evidence="2" id="KW-1185">Reference proteome</keyword>
<dbReference type="EMBL" id="KE504330">
    <property type="protein sequence ID" value="EPS92864.1"/>
    <property type="molecule type" value="Genomic_DNA"/>
</dbReference>
<dbReference type="OrthoDB" id="2804180at2759"/>
<organism evidence="1 2">
    <name type="scientific">Fomitopsis schrenkii</name>
    <name type="common">Brown rot fungus</name>
    <dbReference type="NCBI Taxonomy" id="2126942"/>
    <lineage>
        <taxon>Eukaryota</taxon>
        <taxon>Fungi</taxon>
        <taxon>Dikarya</taxon>
        <taxon>Basidiomycota</taxon>
        <taxon>Agaricomycotina</taxon>
        <taxon>Agaricomycetes</taxon>
        <taxon>Polyporales</taxon>
        <taxon>Fomitopsis</taxon>
    </lineage>
</organism>
<dbReference type="Proteomes" id="UP000015241">
    <property type="component" value="Unassembled WGS sequence"/>
</dbReference>
<dbReference type="STRING" id="743788.S8F1H3"/>
<protein>
    <submittedName>
        <fullName evidence="1">Uncharacterized protein</fullName>
    </submittedName>
</protein>
<dbReference type="HOGENOM" id="CLU_1299740_0_0_1"/>
<reference evidence="1 2" key="1">
    <citation type="journal article" date="2012" name="Science">
        <title>The Paleozoic origin of enzymatic lignin decomposition reconstructed from 31 fungal genomes.</title>
        <authorList>
            <person name="Floudas D."/>
            <person name="Binder M."/>
            <person name="Riley R."/>
            <person name="Barry K."/>
            <person name="Blanchette R.A."/>
            <person name="Henrissat B."/>
            <person name="Martinez A.T."/>
            <person name="Otillar R."/>
            <person name="Spatafora J.W."/>
            <person name="Yadav J.S."/>
            <person name="Aerts A."/>
            <person name="Benoit I."/>
            <person name="Boyd A."/>
            <person name="Carlson A."/>
            <person name="Copeland A."/>
            <person name="Coutinho P.M."/>
            <person name="de Vries R.P."/>
            <person name="Ferreira P."/>
            <person name="Findley K."/>
            <person name="Foster B."/>
            <person name="Gaskell J."/>
            <person name="Glotzer D."/>
            <person name="Gorecki P."/>
            <person name="Heitman J."/>
            <person name="Hesse C."/>
            <person name="Hori C."/>
            <person name="Igarashi K."/>
            <person name="Jurgens J.A."/>
            <person name="Kallen N."/>
            <person name="Kersten P."/>
            <person name="Kohler A."/>
            <person name="Kuees U."/>
            <person name="Kumar T.K.A."/>
            <person name="Kuo A."/>
            <person name="LaButti K."/>
            <person name="Larrondo L.F."/>
            <person name="Lindquist E."/>
            <person name="Ling A."/>
            <person name="Lombard V."/>
            <person name="Lucas S."/>
            <person name="Lundell T."/>
            <person name="Martin R."/>
            <person name="McLaughlin D.J."/>
            <person name="Morgenstern I."/>
            <person name="Morin E."/>
            <person name="Murat C."/>
            <person name="Nagy L.G."/>
            <person name="Nolan M."/>
            <person name="Ohm R.A."/>
            <person name="Patyshakuliyeva A."/>
            <person name="Rokas A."/>
            <person name="Ruiz-Duenas F.J."/>
            <person name="Sabat G."/>
            <person name="Salamov A."/>
            <person name="Samejima M."/>
            <person name="Schmutz J."/>
            <person name="Slot J.C."/>
            <person name="St John F."/>
            <person name="Stenlid J."/>
            <person name="Sun H."/>
            <person name="Sun S."/>
            <person name="Syed K."/>
            <person name="Tsang A."/>
            <person name="Wiebenga A."/>
            <person name="Young D."/>
            <person name="Pisabarro A."/>
            <person name="Eastwood D.C."/>
            <person name="Martin F."/>
            <person name="Cullen D."/>
            <person name="Grigoriev I.V."/>
            <person name="Hibbett D.S."/>
        </authorList>
    </citation>
    <scope>NUCLEOTIDE SEQUENCE</scope>
    <source>
        <strain evidence="2">FP-58527</strain>
    </source>
</reference>
<dbReference type="eggNOG" id="ENOG502SW2P">
    <property type="taxonomic scope" value="Eukaryota"/>
</dbReference>
<dbReference type="InParanoid" id="S8F1H3"/>
<evidence type="ECO:0000313" key="2">
    <source>
        <dbReference type="Proteomes" id="UP000015241"/>
    </source>
</evidence>
<sequence>MACPWKPVRRQYSVPPLHIEFDTEPLLSYPPPPLNMVFAPEYEIASPTFDPGVQPITSVAAKIPKPSGEVGRPGRGGYKLIDALGWDAKQYESIVAKVANVAAQHLISKPNNILSRQPKEEVQKVVKVYPFLSQYETNWPVRDMLFVHLKNKAQRASYTERDHSYVVEVISLPHSDGNAHRTFRSYNVSFTEAHTSRRVHKWQAQDRGAGWP</sequence>
<accession>S8F1H3</accession>
<dbReference type="AlphaFoldDB" id="S8F1H3"/>
<name>S8F1H3_FOMSC</name>
<gene>
    <name evidence="1" type="ORF">FOMPIDRAFT_1020848</name>
</gene>
<evidence type="ECO:0000313" key="1">
    <source>
        <dbReference type="EMBL" id="EPS92864.1"/>
    </source>
</evidence>